<keyword evidence="7 14" id="KW-0347">Helicase</keyword>
<dbReference type="PANTHER" id="PTHR12131">
    <property type="entry name" value="ATP-DEPENDENT RNA AND DNA HELICASE"/>
    <property type="match status" value="1"/>
</dbReference>
<dbReference type="Gene3D" id="1.20.272.40">
    <property type="match status" value="1"/>
</dbReference>
<dbReference type="Proteomes" id="UP001182556">
    <property type="component" value="Unassembled WGS sequence"/>
</dbReference>
<comment type="cofactor">
    <cofactor evidence="2">
        <name>Mg(2+)</name>
        <dbReference type="ChEBI" id="CHEBI:18420"/>
    </cofactor>
</comment>
<dbReference type="FunFam" id="3.40.50.300:FF:000957">
    <property type="entry name" value="ATP-dependent RNA helicase SUV3L, mitochondrial"/>
    <property type="match status" value="1"/>
</dbReference>
<organism evidence="14 15">
    <name type="scientific">Papiliotrema laurentii</name>
    <name type="common">Cryptococcus laurentii</name>
    <dbReference type="NCBI Taxonomy" id="5418"/>
    <lineage>
        <taxon>Eukaryota</taxon>
        <taxon>Fungi</taxon>
        <taxon>Dikarya</taxon>
        <taxon>Basidiomycota</taxon>
        <taxon>Agaricomycotina</taxon>
        <taxon>Tremellomycetes</taxon>
        <taxon>Tremellales</taxon>
        <taxon>Rhynchogastremaceae</taxon>
        <taxon>Papiliotrema</taxon>
    </lineage>
</organism>
<feature type="compositionally biased region" description="Basic and acidic residues" evidence="12">
    <location>
        <begin position="971"/>
        <end position="981"/>
    </location>
</feature>
<dbReference type="Pfam" id="PF22527">
    <property type="entry name" value="DEXQc_Suv3"/>
    <property type="match status" value="1"/>
</dbReference>
<keyword evidence="8" id="KW-0067">ATP-binding</keyword>
<evidence type="ECO:0000259" key="13">
    <source>
        <dbReference type="PROSITE" id="PS51194"/>
    </source>
</evidence>
<dbReference type="Pfam" id="PF12513">
    <property type="entry name" value="SUV3_C"/>
    <property type="match status" value="1"/>
</dbReference>
<accession>A0AAD9FSC0</accession>
<dbReference type="AlphaFoldDB" id="A0AAD9FSC0"/>
<comment type="catalytic activity">
    <reaction evidence="11">
        <text>ATP + H2O = ADP + phosphate + H(+)</text>
        <dbReference type="Rhea" id="RHEA:13065"/>
        <dbReference type="ChEBI" id="CHEBI:15377"/>
        <dbReference type="ChEBI" id="CHEBI:15378"/>
        <dbReference type="ChEBI" id="CHEBI:30616"/>
        <dbReference type="ChEBI" id="CHEBI:43474"/>
        <dbReference type="ChEBI" id="CHEBI:456216"/>
        <dbReference type="EC" id="3.6.4.13"/>
    </reaction>
</comment>
<dbReference type="InterPro" id="IPR044774">
    <property type="entry name" value="Suv3_DEXQc"/>
</dbReference>
<keyword evidence="6" id="KW-0378">Hydrolase</keyword>
<evidence type="ECO:0000256" key="4">
    <source>
        <dbReference type="ARBA" id="ARBA00012552"/>
    </source>
</evidence>
<dbReference type="GO" id="GO:0005524">
    <property type="term" value="F:ATP binding"/>
    <property type="evidence" value="ECO:0007669"/>
    <property type="project" value="UniProtKB-KW"/>
</dbReference>
<dbReference type="CDD" id="cd18805">
    <property type="entry name" value="SF2_C_suv3"/>
    <property type="match status" value="1"/>
</dbReference>
<feature type="compositionally biased region" description="Gly residues" evidence="12">
    <location>
        <begin position="956"/>
        <end position="968"/>
    </location>
</feature>
<comment type="subcellular location">
    <subcellularLocation>
        <location evidence="3">Mitochondrion</location>
    </subcellularLocation>
</comment>
<feature type="compositionally biased region" description="Basic and acidic residues" evidence="12">
    <location>
        <begin position="916"/>
        <end position="938"/>
    </location>
</feature>
<dbReference type="InterPro" id="IPR027417">
    <property type="entry name" value="P-loop_NTPase"/>
</dbReference>
<protein>
    <recommendedName>
        <fullName evidence="4">RNA helicase</fullName>
        <ecNumber evidence="4">3.6.4.13</ecNumber>
    </recommendedName>
</protein>
<dbReference type="InterPro" id="IPR022192">
    <property type="entry name" value="SUV3_C"/>
</dbReference>
<dbReference type="EC" id="3.6.4.13" evidence="4"/>
<gene>
    <name evidence="14" type="ORF">DB88DRAFT_483449</name>
</gene>
<keyword evidence="10" id="KW-0496">Mitochondrion</keyword>
<feature type="region of interest" description="Disordered" evidence="12">
    <location>
        <begin position="908"/>
        <end position="1001"/>
    </location>
</feature>
<evidence type="ECO:0000256" key="6">
    <source>
        <dbReference type="ARBA" id="ARBA00022801"/>
    </source>
</evidence>
<feature type="compositionally biased region" description="Basic and acidic residues" evidence="12">
    <location>
        <begin position="522"/>
        <end position="534"/>
    </location>
</feature>
<dbReference type="Pfam" id="PF18147">
    <property type="entry name" value="Suv3_C_1"/>
    <property type="match status" value="1"/>
</dbReference>
<proteinExistence type="predicted"/>
<dbReference type="GO" id="GO:0045025">
    <property type="term" value="C:mitochondrial degradosome"/>
    <property type="evidence" value="ECO:0007669"/>
    <property type="project" value="TreeGrafter"/>
</dbReference>
<evidence type="ECO:0000313" key="14">
    <source>
        <dbReference type="EMBL" id="KAK1925294.1"/>
    </source>
</evidence>
<evidence type="ECO:0000256" key="3">
    <source>
        <dbReference type="ARBA" id="ARBA00004173"/>
    </source>
</evidence>
<dbReference type="GO" id="GO:0000965">
    <property type="term" value="P:mitochondrial RNA 3'-end processing"/>
    <property type="evidence" value="ECO:0007669"/>
    <property type="project" value="TreeGrafter"/>
</dbReference>
<comment type="cofactor">
    <cofactor evidence="1">
        <name>Mn(2+)</name>
        <dbReference type="ChEBI" id="CHEBI:29035"/>
    </cofactor>
</comment>
<evidence type="ECO:0000256" key="10">
    <source>
        <dbReference type="ARBA" id="ARBA00023128"/>
    </source>
</evidence>
<dbReference type="SUPFAM" id="SSF52540">
    <property type="entry name" value="P-loop containing nucleoside triphosphate hydrolases"/>
    <property type="match status" value="1"/>
</dbReference>
<feature type="region of interest" description="Disordered" evidence="12">
    <location>
        <begin position="515"/>
        <end position="538"/>
    </location>
</feature>
<dbReference type="InterPro" id="IPR041082">
    <property type="entry name" value="Suv3_C_1"/>
</dbReference>
<dbReference type="FunFam" id="3.40.50.300:FF:000269">
    <property type="entry name" value="ATP-dependent RNA helicase SUPV3L1, mitochondrial"/>
    <property type="match status" value="1"/>
</dbReference>
<sequence length="1001" mass="110914">MLSQLSSASRRPLCKACQSSLSLASSRTLLRANSSISRRHRSQDDAGQFQPRWLKPQTSRQGEEEPGKPKWPKPKPLAVKPTKPPLDPKAFLPPTPPSAYSIVRLLLQRLPEYIRSDRFRLKLNDYGLPADSQTALIKEWHAETTAQLEQAKDEQTARIVLGQGEWDEENLVFSFNGEVAGFAGAADSTFHRKFVKFLSTHPHVSGPLQTHLKAILDVTDLTNLAFDTQMMNARAMTRHFHLHIGPTNSGKTYNALKALAGAETGAYAGPLRLLAHEVWERLNMGTVGGLDGQGKPCNLLTGEERRIVDPDAQLTSCTVEMIPLSGPIGGFDVVVIDEIQMMGDPHRGGAWTRAVIGVCAKEIHLCGDETTLELLENLIPSLGDTLTVHRYQRLTPLQVADESLEGDWNKVEEGDCVVTFSRNNIYAIKKKIESTAAKKCAVVYGALPPETRADQAKDFNDENGRSQVLVASDAVGMGLNLKIKRIIFESLEKFNGKEEVPLALTQIKQIAGRAGRFGMQRKQGENEDPVKPDEEPQGGGIVTTLHKQDLPLLKAVLPLELPKIKRATLDVPFDVRSKLAVLLPPDTPYADVLDHLNALVQFPRHMRPNAFDQLVPVAEVIEPFRNQLSLLEMDLFISCPINRRDPHILDAFKSMVKQYADDGLVRIDKSFKNTGFITMLDIVEGTLATLPPLPPIIGVGLRLLTPPIIVTSIPKLESMHKALVMYIWMSFRLEVAFPERARAVDYKERVETVLEECLARFPGLRNLKTHERTSEGDRAVAEWRKQYVAPNGTRRIPGSEVKGIKWVPEAVIQRLRNKQVWQSTGVVPFGRVLKEADGLGPKGEVDKRVGGVDVSSAKALLAGPEDKQSSEQLRRRLYSIAPPPAGDPVSHAQVDLHEGVELRMEEAFEEEEDDRDYGHDQEGDEPDHTDANGEERRQGGFQPFGSNRSGYPMSEGRGGGFRRAGAGYGATDRRPRFDRSASHNGRPAWAKRGGFGILKGE</sequence>
<keyword evidence="9" id="KW-0809">Transit peptide</keyword>
<dbReference type="GO" id="GO:0003724">
    <property type="term" value="F:RNA helicase activity"/>
    <property type="evidence" value="ECO:0007669"/>
    <property type="project" value="UniProtKB-EC"/>
</dbReference>
<feature type="domain" description="Helicase C-terminal" evidence="13">
    <location>
        <begin position="403"/>
        <end position="558"/>
    </location>
</feature>
<dbReference type="PROSITE" id="PS51194">
    <property type="entry name" value="HELICASE_CTER"/>
    <property type="match status" value="1"/>
</dbReference>
<dbReference type="InterPro" id="IPR055206">
    <property type="entry name" value="DEXQc_SUV3"/>
</dbReference>
<dbReference type="InterPro" id="IPR050699">
    <property type="entry name" value="RNA-DNA_Helicase"/>
</dbReference>
<evidence type="ECO:0000256" key="11">
    <source>
        <dbReference type="ARBA" id="ARBA00047984"/>
    </source>
</evidence>
<dbReference type="SMART" id="SM00490">
    <property type="entry name" value="HELICc"/>
    <property type="match status" value="1"/>
</dbReference>
<dbReference type="InterPro" id="IPR001650">
    <property type="entry name" value="Helicase_C-like"/>
</dbReference>
<evidence type="ECO:0000256" key="1">
    <source>
        <dbReference type="ARBA" id="ARBA00001936"/>
    </source>
</evidence>
<name>A0AAD9FSC0_PAPLA</name>
<comment type="caution">
    <text evidence="14">The sequence shown here is derived from an EMBL/GenBank/DDBJ whole genome shotgun (WGS) entry which is preliminary data.</text>
</comment>
<keyword evidence="5" id="KW-0547">Nucleotide-binding</keyword>
<dbReference type="Gene3D" id="1.20.58.1080">
    <property type="match status" value="1"/>
</dbReference>
<reference evidence="14" key="1">
    <citation type="submission" date="2023-02" db="EMBL/GenBank/DDBJ databases">
        <title>Identification and recombinant expression of a fungal hydrolase from Papiliotrema laurentii that hydrolyzes apple cutin and clears colloidal polyester polyurethane.</title>
        <authorList>
            <consortium name="DOE Joint Genome Institute"/>
            <person name="Roman V.A."/>
            <person name="Bojanowski C."/>
            <person name="Crable B.R."/>
            <person name="Wagner D.N."/>
            <person name="Hung C.S."/>
            <person name="Nadeau L.J."/>
            <person name="Schratz L."/>
            <person name="Haridas S."/>
            <person name="Pangilinan J."/>
            <person name="Lipzen A."/>
            <person name="Na H."/>
            <person name="Yan M."/>
            <person name="Ng V."/>
            <person name="Grigoriev I.V."/>
            <person name="Spatafora J.W."/>
            <person name="Barlow D."/>
            <person name="Biffinger J."/>
            <person name="Kelley-Loughnane N."/>
            <person name="Varaljay V.A."/>
            <person name="Crookes-Goodson W.J."/>
        </authorList>
    </citation>
    <scope>NUCLEOTIDE SEQUENCE</scope>
    <source>
        <strain evidence="14">5307AH</strain>
    </source>
</reference>
<evidence type="ECO:0000313" key="15">
    <source>
        <dbReference type="Proteomes" id="UP001182556"/>
    </source>
</evidence>
<dbReference type="Pfam" id="PF00271">
    <property type="entry name" value="Helicase_C"/>
    <property type="match status" value="1"/>
</dbReference>
<dbReference type="CDD" id="cd17913">
    <property type="entry name" value="DEXQc_Suv3"/>
    <property type="match status" value="1"/>
</dbReference>
<evidence type="ECO:0000256" key="7">
    <source>
        <dbReference type="ARBA" id="ARBA00022806"/>
    </source>
</evidence>
<keyword evidence="15" id="KW-1185">Reference proteome</keyword>
<feature type="compositionally biased region" description="Pro residues" evidence="12">
    <location>
        <begin position="82"/>
        <end position="93"/>
    </location>
</feature>
<evidence type="ECO:0000256" key="2">
    <source>
        <dbReference type="ARBA" id="ARBA00001946"/>
    </source>
</evidence>
<dbReference type="GO" id="GO:0016787">
    <property type="term" value="F:hydrolase activity"/>
    <property type="evidence" value="ECO:0007669"/>
    <property type="project" value="UniProtKB-KW"/>
</dbReference>
<dbReference type="EMBL" id="JAODAN010000003">
    <property type="protein sequence ID" value="KAK1925294.1"/>
    <property type="molecule type" value="Genomic_DNA"/>
</dbReference>
<evidence type="ECO:0000256" key="8">
    <source>
        <dbReference type="ARBA" id="ARBA00022840"/>
    </source>
</evidence>
<dbReference type="Gene3D" id="3.40.50.300">
    <property type="entry name" value="P-loop containing nucleotide triphosphate hydrolases"/>
    <property type="match status" value="2"/>
</dbReference>
<evidence type="ECO:0000256" key="5">
    <source>
        <dbReference type="ARBA" id="ARBA00022741"/>
    </source>
</evidence>
<feature type="region of interest" description="Disordered" evidence="12">
    <location>
        <begin position="32"/>
        <end position="93"/>
    </location>
</feature>
<evidence type="ECO:0000256" key="12">
    <source>
        <dbReference type="SAM" id="MobiDB-lite"/>
    </source>
</evidence>
<evidence type="ECO:0000256" key="9">
    <source>
        <dbReference type="ARBA" id="ARBA00022946"/>
    </source>
</evidence>
<dbReference type="PANTHER" id="PTHR12131:SF1">
    <property type="entry name" value="ATP-DEPENDENT RNA HELICASE SUPV3L1, MITOCHONDRIAL-RELATED"/>
    <property type="match status" value="1"/>
</dbReference>